<dbReference type="SUPFAM" id="SSF52042">
    <property type="entry name" value="Ribosomal protein L32e"/>
    <property type="match status" value="1"/>
</dbReference>
<dbReference type="PANTHER" id="PTHR23413:SF1">
    <property type="entry name" value="RIBOSOMAL PROTEIN L32"/>
    <property type="match status" value="1"/>
</dbReference>
<name>A0A8T3YKC6_9ARCH</name>
<dbReference type="Pfam" id="PF01655">
    <property type="entry name" value="Ribosomal_L32e"/>
    <property type="match status" value="1"/>
</dbReference>
<comment type="similarity">
    <text evidence="1">Belongs to the eukaryotic ribosomal protein eL32 family.</text>
</comment>
<dbReference type="Proteomes" id="UP000732298">
    <property type="component" value="Unassembled WGS sequence"/>
</dbReference>
<dbReference type="AlphaFoldDB" id="A0A8T3YKC6"/>
<reference evidence="5" key="1">
    <citation type="submission" date="2020-07" db="EMBL/GenBank/DDBJ databases">
        <title>Huge and variable diversity of episymbiotic CPR bacteria and DPANN archaea in groundwater ecosystems.</title>
        <authorList>
            <person name="He C.Y."/>
            <person name="Keren R."/>
            <person name="Whittaker M."/>
            <person name="Farag I.F."/>
            <person name="Doudna J."/>
            <person name="Cate J.H.D."/>
            <person name="Banfield J.F."/>
        </authorList>
    </citation>
    <scope>NUCLEOTIDE SEQUENCE</scope>
    <source>
        <strain evidence="5">NC_groundwater_1296_Ag_S-0.2um_52_80</strain>
    </source>
</reference>
<keyword evidence="2" id="KW-0689">Ribosomal protein</keyword>
<dbReference type="PANTHER" id="PTHR23413">
    <property type="entry name" value="60S RIBOSOMAL PROTEIN L32 AND DNA-DIRECTED RNA POLYMERASE II, SUBUNIT N"/>
    <property type="match status" value="1"/>
</dbReference>
<feature type="compositionally biased region" description="Basic and acidic residues" evidence="4">
    <location>
        <begin position="28"/>
        <end position="38"/>
    </location>
</feature>
<evidence type="ECO:0008006" key="7">
    <source>
        <dbReference type="Google" id="ProtNLM"/>
    </source>
</evidence>
<evidence type="ECO:0000256" key="4">
    <source>
        <dbReference type="SAM" id="MobiDB-lite"/>
    </source>
</evidence>
<feature type="region of interest" description="Disordered" evidence="4">
    <location>
        <begin position="1"/>
        <end position="162"/>
    </location>
</feature>
<dbReference type="InterPro" id="IPR036351">
    <property type="entry name" value="Ribosomal_eL32_sf"/>
</dbReference>
<dbReference type="GO" id="GO:0006412">
    <property type="term" value="P:translation"/>
    <property type="evidence" value="ECO:0007669"/>
    <property type="project" value="InterPro"/>
</dbReference>
<feature type="compositionally biased region" description="Basic and acidic residues" evidence="4">
    <location>
        <begin position="48"/>
        <end position="147"/>
    </location>
</feature>
<feature type="compositionally biased region" description="Basic and acidic residues" evidence="4">
    <location>
        <begin position="1"/>
        <end position="12"/>
    </location>
</feature>
<evidence type="ECO:0000256" key="2">
    <source>
        <dbReference type="ARBA" id="ARBA00022980"/>
    </source>
</evidence>
<dbReference type="GO" id="GO:0003735">
    <property type="term" value="F:structural constituent of ribosome"/>
    <property type="evidence" value="ECO:0007669"/>
    <property type="project" value="InterPro"/>
</dbReference>
<sequence>MADKGREGKKSEATPVRRTGNAIPKPASEWEKHMEKKPQAKTSAHNTEIQRPEKKKPIEGKKVAAPEKKIVEGKHAAHENKAGQKQADAKGKKEAGTHAEDKKPKEAHEGHAAQESHAHEGHKHAAPETKETRAAAESAKGKNTDKKTAKKVKQKSRKTMVKRSEAVLAMREASLGSPHLPTFRGRFGKRSIRRKSIAKWNRWRVPRGIDVKRVISDGYMPRTGYATPKEYRHVHPSGYREYIVRTLSDVSATPKDHAIRVAAGIGSRKKVTIVDKAIEKGIRVLNP</sequence>
<organism evidence="5 6">
    <name type="scientific">Candidatus Iainarchaeum sp</name>
    <dbReference type="NCBI Taxonomy" id="3101447"/>
    <lineage>
        <taxon>Archaea</taxon>
        <taxon>Candidatus Iainarchaeota</taxon>
        <taxon>Candidatus Iainarchaeia</taxon>
        <taxon>Candidatus Iainarchaeales</taxon>
        <taxon>Candidatus Iainarchaeaceae</taxon>
        <taxon>Candidatus Iainarchaeum</taxon>
    </lineage>
</organism>
<protein>
    <recommendedName>
        <fullName evidence="7">50S ribosomal protein L32e</fullName>
    </recommendedName>
</protein>
<dbReference type="EMBL" id="JACQPB010000019">
    <property type="protein sequence ID" value="MBI4210140.1"/>
    <property type="molecule type" value="Genomic_DNA"/>
</dbReference>
<dbReference type="InterPro" id="IPR001515">
    <property type="entry name" value="Ribosomal_eL32"/>
</dbReference>
<feature type="compositionally biased region" description="Basic residues" evidence="4">
    <location>
        <begin position="148"/>
        <end position="161"/>
    </location>
</feature>
<dbReference type="SMART" id="SM01393">
    <property type="entry name" value="Ribosomal_L32e"/>
    <property type="match status" value="1"/>
</dbReference>
<dbReference type="GO" id="GO:0022625">
    <property type="term" value="C:cytosolic large ribosomal subunit"/>
    <property type="evidence" value="ECO:0007669"/>
    <property type="project" value="TreeGrafter"/>
</dbReference>
<evidence type="ECO:0000256" key="3">
    <source>
        <dbReference type="ARBA" id="ARBA00023274"/>
    </source>
</evidence>
<evidence type="ECO:0000313" key="5">
    <source>
        <dbReference type="EMBL" id="MBI4210140.1"/>
    </source>
</evidence>
<evidence type="ECO:0000313" key="6">
    <source>
        <dbReference type="Proteomes" id="UP000732298"/>
    </source>
</evidence>
<keyword evidence="3" id="KW-0687">Ribonucleoprotein</keyword>
<evidence type="ECO:0000256" key="1">
    <source>
        <dbReference type="ARBA" id="ARBA00008431"/>
    </source>
</evidence>
<proteinExistence type="inferred from homology"/>
<gene>
    <name evidence="5" type="ORF">HY544_01360</name>
</gene>
<accession>A0A8T3YKC6</accession>
<comment type="caution">
    <text evidence="5">The sequence shown here is derived from an EMBL/GenBank/DDBJ whole genome shotgun (WGS) entry which is preliminary data.</text>
</comment>